<dbReference type="PANTHER" id="PTHR43693:SF1">
    <property type="entry name" value="PROTEIN PHOSPHATASE CHEZ"/>
    <property type="match status" value="1"/>
</dbReference>
<dbReference type="SUPFAM" id="SSF103039">
    <property type="entry name" value="CheC-like"/>
    <property type="match status" value="1"/>
</dbReference>
<dbReference type="InterPro" id="IPR007597">
    <property type="entry name" value="CheC"/>
</dbReference>
<dbReference type="Pfam" id="PF04509">
    <property type="entry name" value="CheC"/>
    <property type="match status" value="2"/>
</dbReference>
<dbReference type="AlphaFoldDB" id="A0A0A2UYA1"/>
<keyword evidence="5" id="KW-1185">Reference proteome</keyword>
<dbReference type="PANTHER" id="PTHR43693">
    <property type="entry name" value="PROTEIN PHOSPHATASE CHEZ"/>
    <property type="match status" value="1"/>
</dbReference>
<evidence type="ECO:0000256" key="2">
    <source>
        <dbReference type="ARBA" id="ARBA00022801"/>
    </source>
</evidence>
<dbReference type="EMBL" id="AVBG01000001">
    <property type="protein sequence ID" value="KGP92879.1"/>
    <property type="molecule type" value="Genomic_DNA"/>
</dbReference>
<gene>
    <name evidence="4" type="ORF">N780_11050</name>
</gene>
<dbReference type="InterPro" id="IPR028976">
    <property type="entry name" value="CheC-like_sf"/>
</dbReference>
<dbReference type="Proteomes" id="UP000030153">
    <property type="component" value="Unassembled WGS sequence"/>
</dbReference>
<accession>A0A0A2UYA1</accession>
<dbReference type="STRING" id="1385513.N780_11050"/>
<dbReference type="eggNOG" id="COG1776">
    <property type="taxonomic scope" value="Bacteria"/>
</dbReference>
<organism evidence="4 5">
    <name type="scientific">Pontibacillus chungwhensis BH030062</name>
    <dbReference type="NCBI Taxonomy" id="1385513"/>
    <lineage>
        <taxon>Bacteria</taxon>
        <taxon>Bacillati</taxon>
        <taxon>Bacillota</taxon>
        <taxon>Bacilli</taxon>
        <taxon>Bacillales</taxon>
        <taxon>Bacillaceae</taxon>
        <taxon>Pontibacillus</taxon>
    </lineage>
</organism>
<dbReference type="OrthoDB" id="9812187at2"/>
<evidence type="ECO:0000313" key="5">
    <source>
        <dbReference type="Proteomes" id="UP000030153"/>
    </source>
</evidence>
<comment type="caution">
    <text evidence="4">The sequence shown here is derived from an EMBL/GenBank/DDBJ whole genome shotgun (WGS) entry which is preliminary data.</text>
</comment>
<dbReference type="GO" id="GO:0006935">
    <property type="term" value="P:chemotaxis"/>
    <property type="evidence" value="ECO:0007669"/>
    <property type="project" value="UniProtKB-KW"/>
</dbReference>
<dbReference type="GO" id="GO:0016787">
    <property type="term" value="F:hydrolase activity"/>
    <property type="evidence" value="ECO:0007669"/>
    <property type="project" value="UniProtKB-KW"/>
</dbReference>
<evidence type="ECO:0000259" key="3">
    <source>
        <dbReference type="Pfam" id="PF04509"/>
    </source>
</evidence>
<feature type="domain" description="CheC-like protein" evidence="3">
    <location>
        <begin position="112"/>
        <end position="146"/>
    </location>
</feature>
<dbReference type="Gene3D" id="3.40.1550.10">
    <property type="entry name" value="CheC-like"/>
    <property type="match status" value="1"/>
</dbReference>
<reference evidence="4 5" key="1">
    <citation type="submission" date="2013-08" db="EMBL/GenBank/DDBJ databases">
        <title>Genome of Pontibacillus chungwhensis.</title>
        <authorList>
            <person name="Wang Q."/>
            <person name="Wang G."/>
        </authorList>
    </citation>
    <scope>NUCLEOTIDE SEQUENCE [LARGE SCALE GENOMIC DNA]</scope>
    <source>
        <strain evidence="4 5">BH030062</strain>
    </source>
</reference>
<keyword evidence="1" id="KW-0145">Chemotaxis</keyword>
<keyword evidence="2" id="KW-0378">Hydrolase</keyword>
<name>A0A0A2UYA1_9BACI</name>
<dbReference type="InterPro" id="IPR050992">
    <property type="entry name" value="CheZ_family_phosphatases"/>
</dbReference>
<protein>
    <submittedName>
        <fullName evidence="4">Chemotaxis protein CheY</fullName>
    </submittedName>
</protein>
<feature type="domain" description="CheC-like protein" evidence="3">
    <location>
        <begin position="11"/>
        <end position="45"/>
    </location>
</feature>
<sequence>MKLDNRFTSYHLDILKEIGNIGAGNAATALSKLLQRKIDMKVPSVRVVDFDEVMDIVGGAERMIVSVFLRVEGDAPGNMFFIMSPTQASRFVRYMTGDETFDFTRPPYSELALSSIQELGNILSGSYLSSMSDFTSLSLYPSVPSIAIDMVGAILSYGLLELSQVNDYAIVIDTTFVDEVDQGEEMKGHFFLLPDPPSFDTIFTSLGVPTDET</sequence>
<dbReference type="CDD" id="cd17909">
    <property type="entry name" value="CheC_ClassI"/>
    <property type="match status" value="1"/>
</dbReference>
<proteinExistence type="predicted"/>
<evidence type="ECO:0000256" key="1">
    <source>
        <dbReference type="ARBA" id="ARBA00022500"/>
    </source>
</evidence>
<dbReference type="RefSeq" id="WP_036778741.1">
    <property type="nucleotide sequence ID" value="NZ_AVBG01000001.1"/>
</dbReference>
<evidence type="ECO:0000313" key="4">
    <source>
        <dbReference type="EMBL" id="KGP92879.1"/>
    </source>
</evidence>